<dbReference type="SUPFAM" id="SSF143034">
    <property type="entry name" value="L35p-like"/>
    <property type="match status" value="1"/>
</dbReference>
<dbReference type="OrthoDB" id="411064at2759"/>
<reference evidence="9" key="1">
    <citation type="submission" date="2022-01" db="EMBL/GenBank/DDBJ databases">
        <authorList>
            <person name="King R."/>
        </authorList>
    </citation>
    <scope>NUCLEOTIDE SEQUENCE</scope>
</reference>
<proteinExistence type="inferred from homology"/>
<evidence type="ECO:0000256" key="5">
    <source>
        <dbReference type="ARBA" id="ARBA00023128"/>
    </source>
</evidence>
<evidence type="ECO:0000256" key="4">
    <source>
        <dbReference type="ARBA" id="ARBA00022980"/>
    </source>
</evidence>
<name>A0A9P0D4D6_9CUCU</name>
<evidence type="ECO:0000256" key="6">
    <source>
        <dbReference type="ARBA" id="ARBA00023274"/>
    </source>
</evidence>
<keyword evidence="4" id="KW-0689">Ribosomal protein</keyword>
<dbReference type="Gene3D" id="4.10.410.60">
    <property type="match status" value="1"/>
</dbReference>
<dbReference type="InterPro" id="IPR037229">
    <property type="entry name" value="Ribosomal_bL35_sf"/>
</dbReference>
<evidence type="ECO:0000313" key="9">
    <source>
        <dbReference type="EMBL" id="CAH1114047.1"/>
    </source>
</evidence>
<evidence type="ECO:0000256" key="2">
    <source>
        <dbReference type="ARBA" id="ARBA00006598"/>
    </source>
</evidence>
<dbReference type="Pfam" id="PF01632">
    <property type="entry name" value="Ribosomal_L35p"/>
    <property type="match status" value="1"/>
</dbReference>
<evidence type="ECO:0000256" key="3">
    <source>
        <dbReference type="ARBA" id="ARBA00022946"/>
    </source>
</evidence>
<dbReference type="PANTHER" id="PTHR15909:SF0">
    <property type="entry name" value="LARGE RIBOSOMAL SUBUNIT PROTEIN BL35M"/>
    <property type="match status" value="1"/>
</dbReference>
<dbReference type="GO" id="GO:0005739">
    <property type="term" value="C:mitochondrion"/>
    <property type="evidence" value="ECO:0007669"/>
    <property type="project" value="UniProtKB-SubCell"/>
</dbReference>
<keyword evidence="3" id="KW-0809">Transit peptide</keyword>
<dbReference type="AlphaFoldDB" id="A0A9P0D4D6"/>
<keyword evidence="5" id="KW-0496">Mitochondrion</keyword>
<evidence type="ECO:0000256" key="7">
    <source>
        <dbReference type="ARBA" id="ARBA00035273"/>
    </source>
</evidence>
<dbReference type="EMBL" id="OV651820">
    <property type="protein sequence ID" value="CAH1114047.1"/>
    <property type="molecule type" value="Genomic_DNA"/>
</dbReference>
<protein>
    <recommendedName>
        <fullName evidence="7">Large ribosomal subunit protein bL35m</fullName>
    </recommendedName>
    <alternativeName>
        <fullName evidence="8">39S ribosomal protein L35, mitochondrial</fullName>
    </alternativeName>
</protein>
<evidence type="ECO:0000313" key="10">
    <source>
        <dbReference type="Proteomes" id="UP001153636"/>
    </source>
</evidence>
<keyword evidence="6" id="KW-0687">Ribonucleoprotein</keyword>
<comment type="similarity">
    <text evidence="2">Belongs to the bacterial ribosomal protein bL35 family.</text>
</comment>
<gene>
    <name evidence="9" type="ORF">PSYICH_LOCUS14004</name>
</gene>
<dbReference type="Proteomes" id="UP001153636">
    <property type="component" value="Chromosome 8"/>
</dbReference>
<evidence type="ECO:0000256" key="1">
    <source>
        <dbReference type="ARBA" id="ARBA00004173"/>
    </source>
</evidence>
<dbReference type="GO" id="GO:0003735">
    <property type="term" value="F:structural constituent of ribosome"/>
    <property type="evidence" value="ECO:0007669"/>
    <property type="project" value="InterPro"/>
</dbReference>
<dbReference type="GO" id="GO:0005840">
    <property type="term" value="C:ribosome"/>
    <property type="evidence" value="ECO:0007669"/>
    <property type="project" value="UniProtKB-KW"/>
</dbReference>
<dbReference type="InterPro" id="IPR021137">
    <property type="entry name" value="Ribosomal_bL35-like"/>
</dbReference>
<keyword evidence="10" id="KW-1185">Reference proteome</keyword>
<sequence length="183" mass="21690">MFRNVLISVARLATVPARTNSKYLLQNVTKESLLKPLIGRNFSVLQTHVPIVPPKILESMFKPAVLNTSTRTLTKYSMRKGKRKSVKAVTRRFYRLNWGAWIRTKVGRQKKLWKKSPPRKRRLRQHVFCNSTQSWMLDKMVGPYWRKPRYYVDDPYQPYHSREEFTLASIKPKPYYPSDENTS</sequence>
<organism evidence="9 10">
    <name type="scientific">Psylliodes chrysocephalus</name>
    <dbReference type="NCBI Taxonomy" id="3402493"/>
    <lineage>
        <taxon>Eukaryota</taxon>
        <taxon>Metazoa</taxon>
        <taxon>Ecdysozoa</taxon>
        <taxon>Arthropoda</taxon>
        <taxon>Hexapoda</taxon>
        <taxon>Insecta</taxon>
        <taxon>Pterygota</taxon>
        <taxon>Neoptera</taxon>
        <taxon>Endopterygota</taxon>
        <taxon>Coleoptera</taxon>
        <taxon>Polyphaga</taxon>
        <taxon>Cucujiformia</taxon>
        <taxon>Chrysomeloidea</taxon>
        <taxon>Chrysomelidae</taxon>
        <taxon>Galerucinae</taxon>
        <taxon>Alticini</taxon>
        <taxon>Psylliodes</taxon>
    </lineage>
</organism>
<dbReference type="PANTHER" id="PTHR15909">
    <property type="entry name" value="39S RIBOSOMAL PROTEIN L35, MITOCHONDRIAL"/>
    <property type="match status" value="1"/>
</dbReference>
<dbReference type="GO" id="GO:1990904">
    <property type="term" value="C:ribonucleoprotein complex"/>
    <property type="evidence" value="ECO:0007669"/>
    <property type="project" value="UniProtKB-KW"/>
</dbReference>
<accession>A0A9P0D4D6</accession>
<comment type="subcellular location">
    <subcellularLocation>
        <location evidence="1">Mitochondrion</location>
    </subcellularLocation>
</comment>
<dbReference type="InterPro" id="IPR019338">
    <property type="entry name" value="Ribosomal_bL35m"/>
</dbReference>
<evidence type="ECO:0000256" key="8">
    <source>
        <dbReference type="ARBA" id="ARBA00035418"/>
    </source>
</evidence>
<dbReference type="GO" id="GO:0006412">
    <property type="term" value="P:translation"/>
    <property type="evidence" value="ECO:0007669"/>
    <property type="project" value="InterPro"/>
</dbReference>